<dbReference type="Gene3D" id="3.40.630.30">
    <property type="match status" value="1"/>
</dbReference>
<name>F3ZUG4_9BACE</name>
<dbReference type="STRING" id="679937.Bcop_2250"/>
<dbReference type="Proteomes" id="UP000018439">
    <property type="component" value="Chromosome"/>
</dbReference>
<feature type="domain" description="BioF2-like acetyltransferase" evidence="1">
    <location>
        <begin position="159"/>
        <end position="294"/>
    </location>
</feature>
<dbReference type="Pfam" id="PF13480">
    <property type="entry name" value="Acetyltransf_6"/>
    <property type="match status" value="1"/>
</dbReference>
<dbReference type="InterPro" id="IPR050644">
    <property type="entry name" value="PG_Glycine_Bridge_Synth"/>
</dbReference>
<dbReference type="eggNOG" id="COG2348">
    <property type="taxonomic scope" value="Bacteria"/>
</dbReference>
<accession>F3ZUG4</accession>
<sequence>MAIKLTTYYRSKDIPDLPGQNTFHSKDLFVVYENTKGYTPLLIVATDGDKVMGKILAAIRKKTTSFIIPTVFKKCEVYGCGEYFCEKEESEILFGELLKHLTREALRKCFLIEFRNLGNPLVGYKHFKDNLFFAVNWLRVRNKLQTEGPIEKEFSQSRIRQIRKALKNGAEVLEAKTQEEVEKFAVMLRKIYSTHIRKHYPSIEFFHHLKDIPQNKEGKRITSIYIVKYKNKIIGGSACAYSAENAYLWFSGGMRQTYSSVYPGVLAVWMALKTAKEQGYEHLEFMDVGLPFKRHSYREFILRFGGQQSSTRRWFRFKWSWLNKLFRKLYE</sequence>
<evidence type="ECO:0000313" key="3">
    <source>
        <dbReference type="Proteomes" id="UP000018439"/>
    </source>
</evidence>
<dbReference type="InterPro" id="IPR038740">
    <property type="entry name" value="BioF2-like_GNAT_dom"/>
</dbReference>
<dbReference type="SUPFAM" id="SSF55729">
    <property type="entry name" value="Acyl-CoA N-acyltransferases (Nat)"/>
    <property type="match status" value="1"/>
</dbReference>
<evidence type="ECO:0000313" key="2">
    <source>
        <dbReference type="EMBL" id="EGJ72412.1"/>
    </source>
</evidence>
<dbReference type="AlphaFoldDB" id="F3ZUG4"/>
<protein>
    <recommendedName>
        <fullName evidence="1">BioF2-like acetyltransferase domain-containing protein</fullName>
    </recommendedName>
</protein>
<reference evidence="2 3" key="1">
    <citation type="journal article" date="2011" name="Stand. Genomic Sci.">
        <title>Non-contiguous finished genome sequence of Bacteroides coprosuis type strain (PC139).</title>
        <authorList>
            <person name="Land M."/>
            <person name="Held B."/>
            <person name="Gronow S."/>
            <person name="Abt B."/>
            <person name="Lucas S."/>
            <person name="Del Rio T.G."/>
            <person name="Nolan M."/>
            <person name="Tice H."/>
            <person name="Cheng J.F."/>
            <person name="Pitluck S."/>
            <person name="Liolios K."/>
            <person name="Pagani I."/>
            <person name="Ivanova N."/>
            <person name="Mavromatis K."/>
            <person name="Mikhailova N."/>
            <person name="Pati A."/>
            <person name="Tapia R."/>
            <person name="Han C."/>
            <person name="Goodwin L."/>
            <person name="Chen A."/>
            <person name="Palaniappan K."/>
            <person name="Hauser L."/>
            <person name="Brambilla E.M."/>
            <person name="Rohde M."/>
            <person name="Goker M."/>
            <person name="Detter J.C."/>
            <person name="Woyke T."/>
            <person name="Bristow J."/>
            <person name="Eisen J.A."/>
            <person name="Markowitz V."/>
            <person name="Hugenholtz P."/>
            <person name="Kyrpides N.C."/>
            <person name="Klenk H.P."/>
            <person name="Lapidus A."/>
        </authorList>
    </citation>
    <scope>NUCLEOTIDE SEQUENCE</scope>
    <source>
        <strain evidence="2 3">DSM 18011</strain>
    </source>
</reference>
<dbReference type="OrthoDB" id="934591at2"/>
<evidence type="ECO:0000259" key="1">
    <source>
        <dbReference type="Pfam" id="PF13480"/>
    </source>
</evidence>
<keyword evidence="3" id="KW-1185">Reference proteome</keyword>
<gene>
    <name evidence="2" type="ORF">Bcop_2250</name>
</gene>
<dbReference type="HOGENOM" id="CLU_849057_0_0_10"/>
<dbReference type="InterPro" id="IPR016181">
    <property type="entry name" value="Acyl_CoA_acyltransferase"/>
</dbReference>
<dbReference type="PANTHER" id="PTHR36174">
    <property type="entry name" value="LIPID II:GLYCINE GLYCYLTRANSFERASE"/>
    <property type="match status" value="1"/>
</dbReference>
<dbReference type="EMBL" id="CM001167">
    <property type="protein sequence ID" value="EGJ72412.1"/>
    <property type="molecule type" value="Genomic_DNA"/>
</dbReference>
<proteinExistence type="predicted"/>
<dbReference type="PANTHER" id="PTHR36174:SF1">
    <property type="entry name" value="LIPID II:GLYCINE GLYCYLTRANSFERASE"/>
    <property type="match status" value="1"/>
</dbReference>
<organism evidence="2 3">
    <name type="scientific">Bacteroides coprosuis DSM 18011</name>
    <dbReference type="NCBI Taxonomy" id="679937"/>
    <lineage>
        <taxon>Bacteria</taxon>
        <taxon>Pseudomonadati</taxon>
        <taxon>Bacteroidota</taxon>
        <taxon>Bacteroidia</taxon>
        <taxon>Bacteroidales</taxon>
        <taxon>Bacteroidaceae</taxon>
        <taxon>Bacteroides</taxon>
    </lineage>
</organism>